<reference evidence="3" key="1">
    <citation type="submission" date="2023-06" db="EMBL/GenBank/DDBJ databases">
        <title>Genomic analysis of the entomopathogenic nematode Steinernema hermaphroditum.</title>
        <authorList>
            <person name="Schwarz E.M."/>
            <person name="Heppert J.K."/>
            <person name="Baniya A."/>
            <person name="Schwartz H.T."/>
            <person name="Tan C.-H."/>
            <person name="Antoshechkin I."/>
            <person name="Sternberg P.W."/>
            <person name="Goodrich-Blair H."/>
            <person name="Dillman A.R."/>
        </authorList>
    </citation>
    <scope>NUCLEOTIDE SEQUENCE</scope>
    <source>
        <strain evidence="3">PS9179</strain>
        <tissue evidence="3">Whole animal</tissue>
    </source>
</reference>
<feature type="region of interest" description="Disordered" evidence="1">
    <location>
        <begin position="41"/>
        <end position="94"/>
    </location>
</feature>
<protein>
    <submittedName>
        <fullName evidence="3">Uncharacterized protein</fullName>
    </submittedName>
</protein>
<organism evidence="3 4">
    <name type="scientific">Steinernema hermaphroditum</name>
    <dbReference type="NCBI Taxonomy" id="289476"/>
    <lineage>
        <taxon>Eukaryota</taxon>
        <taxon>Metazoa</taxon>
        <taxon>Ecdysozoa</taxon>
        <taxon>Nematoda</taxon>
        <taxon>Chromadorea</taxon>
        <taxon>Rhabditida</taxon>
        <taxon>Tylenchina</taxon>
        <taxon>Panagrolaimomorpha</taxon>
        <taxon>Strongyloidoidea</taxon>
        <taxon>Steinernematidae</taxon>
        <taxon>Steinernema</taxon>
    </lineage>
</organism>
<dbReference type="EMBL" id="JAUCMV010000005">
    <property type="protein sequence ID" value="KAK0399559.1"/>
    <property type="molecule type" value="Genomic_DNA"/>
</dbReference>
<evidence type="ECO:0000256" key="1">
    <source>
        <dbReference type="SAM" id="MobiDB-lite"/>
    </source>
</evidence>
<accession>A0AA39LJP4</accession>
<sequence>MFARVFLFVVVTQIVSYAQQPTIPTIAPLVPNLSATTFRPPVLSPSPSPFQSSNPVQPSNTVSGQGVSNTVSGQGVSNTVSGQGVPNPAQPAQHPMVTAAPLEGNTSPPLTGNISISPISNISLTISPPTVAPPPTLSPLGATTGVFGVTTMSTPSTLTPHRGEGSNADLNATSPLIPIVGVTQASTTPVPLQTTPKGQHTVYPVLAFVLTFLVAFLH</sequence>
<evidence type="ECO:0000313" key="3">
    <source>
        <dbReference type="EMBL" id="KAK0399559.1"/>
    </source>
</evidence>
<evidence type="ECO:0000313" key="4">
    <source>
        <dbReference type="Proteomes" id="UP001175271"/>
    </source>
</evidence>
<keyword evidence="4" id="KW-1185">Reference proteome</keyword>
<comment type="caution">
    <text evidence="3">The sequence shown here is derived from an EMBL/GenBank/DDBJ whole genome shotgun (WGS) entry which is preliminary data.</text>
</comment>
<evidence type="ECO:0000256" key="2">
    <source>
        <dbReference type="SAM" id="SignalP"/>
    </source>
</evidence>
<proteinExistence type="predicted"/>
<gene>
    <name evidence="3" type="ORF">QR680_003105</name>
</gene>
<dbReference type="AlphaFoldDB" id="A0AA39LJP4"/>
<feature type="chain" id="PRO_5041423074" evidence="2">
    <location>
        <begin position="19"/>
        <end position="218"/>
    </location>
</feature>
<feature type="compositionally biased region" description="Low complexity" evidence="1">
    <location>
        <begin position="49"/>
        <end position="60"/>
    </location>
</feature>
<name>A0AA39LJP4_9BILA</name>
<dbReference type="Proteomes" id="UP001175271">
    <property type="component" value="Unassembled WGS sequence"/>
</dbReference>
<feature type="signal peptide" evidence="2">
    <location>
        <begin position="1"/>
        <end position="18"/>
    </location>
</feature>
<feature type="compositionally biased region" description="Polar residues" evidence="1">
    <location>
        <begin position="61"/>
        <end position="84"/>
    </location>
</feature>
<keyword evidence="2" id="KW-0732">Signal</keyword>